<dbReference type="InterPro" id="IPR012496">
    <property type="entry name" value="TMC_dom"/>
</dbReference>
<evidence type="ECO:0000256" key="6">
    <source>
        <dbReference type="SAM" id="MobiDB-lite"/>
    </source>
</evidence>
<dbReference type="GO" id="GO:0008381">
    <property type="term" value="F:mechanosensitive monoatomic ion channel activity"/>
    <property type="evidence" value="ECO:0007669"/>
    <property type="project" value="TreeGrafter"/>
</dbReference>
<keyword evidence="3 7" id="KW-0812">Transmembrane</keyword>
<feature type="region of interest" description="Disordered" evidence="6">
    <location>
        <begin position="44"/>
        <end position="69"/>
    </location>
</feature>
<feature type="transmembrane region" description="Helical" evidence="7">
    <location>
        <begin position="747"/>
        <end position="775"/>
    </location>
</feature>
<feature type="compositionally biased region" description="Basic and acidic residues" evidence="6">
    <location>
        <begin position="828"/>
        <end position="850"/>
    </location>
</feature>
<evidence type="ECO:0000256" key="7">
    <source>
        <dbReference type="SAM" id="Phobius"/>
    </source>
</evidence>
<comment type="similarity">
    <text evidence="2">Belongs to the TMC family.</text>
</comment>
<name>A0A2G8LBF2_STIJA</name>
<evidence type="ECO:0000256" key="5">
    <source>
        <dbReference type="ARBA" id="ARBA00023136"/>
    </source>
</evidence>
<gene>
    <name evidence="9" type="ORF">BSL78_05506</name>
</gene>
<dbReference type="PANTHER" id="PTHR23302">
    <property type="entry name" value="TRANSMEMBRANE CHANNEL-RELATED"/>
    <property type="match status" value="1"/>
</dbReference>
<organism evidence="9 10">
    <name type="scientific">Stichopus japonicus</name>
    <name type="common">Sea cucumber</name>
    <dbReference type="NCBI Taxonomy" id="307972"/>
    <lineage>
        <taxon>Eukaryota</taxon>
        <taxon>Metazoa</taxon>
        <taxon>Echinodermata</taxon>
        <taxon>Eleutherozoa</taxon>
        <taxon>Echinozoa</taxon>
        <taxon>Holothuroidea</taxon>
        <taxon>Aspidochirotacea</taxon>
        <taxon>Aspidochirotida</taxon>
        <taxon>Stichopodidae</taxon>
        <taxon>Apostichopus</taxon>
    </lineage>
</organism>
<feature type="transmembrane region" description="Helical" evidence="7">
    <location>
        <begin position="409"/>
        <end position="434"/>
    </location>
</feature>
<dbReference type="EMBL" id="MRZV01000138">
    <property type="protein sequence ID" value="PIK57598.1"/>
    <property type="molecule type" value="Genomic_DNA"/>
</dbReference>
<feature type="domain" description="TMC" evidence="8">
    <location>
        <begin position="518"/>
        <end position="581"/>
    </location>
</feature>
<evidence type="ECO:0000259" key="8">
    <source>
        <dbReference type="Pfam" id="PF07810"/>
    </source>
</evidence>
<feature type="transmembrane region" description="Helical" evidence="7">
    <location>
        <begin position="696"/>
        <end position="716"/>
    </location>
</feature>
<evidence type="ECO:0000313" key="10">
    <source>
        <dbReference type="Proteomes" id="UP000230750"/>
    </source>
</evidence>
<dbReference type="OrthoDB" id="1936208at2759"/>
<evidence type="ECO:0000256" key="1">
    <source>
        <dbReference type="ARBA" id="ARBA00004141"/>
    </source>
</evidence>
<feature type="transmembrane region" description="Helical" evidence="7">
    <location>
        <begin position="449"/>
        <end position="469"/>
    </location>
</feature>
<feature type="compositionally biased region" description="Low complexity" evidence="6">
    <location>
        <begin position="851"/>
        <end position="864"/>
    </location>
</feature>
<dbReference type="InterPro" id="IPR038900">
    <property type="entry name" value="TMC"/>
</dbReference>
<dbReference type="AlphaFoldDB" id="A0A2G8LBF2"/>
<dbReference type="Proteomes" id="UP000230750">
    <property type="component" value="Unassembled WGS sequence"/>
</dbReference>
<dbReference type="PANTHER" id="PTHR23302:SF43">
    <property type="entry name" value="TMC DOMAIN-CONTAINING PROTEIN"/>
    <property type="match status" value="1"/>
</dbReference>
<dbReference type="Pfam" id="PF07810">
    <property type="entry name" value="TMC"/>
    <property type="match status" value="1"/>
</dbReference>
<feature type="transmembrane region" description="Helical" evidence="7">
    <location>
        <begin position="481"/>
        <end position="505"/>
    </location>
</feature>
<protein>
    <submittedName>
        <fullName evidence="9">Putative transmembrane channel-like protein 7</fullName>
    </submittedName>
</protein>
<evidence type="ECO:0000256" key="4">
    <source>
        <dbReference type="ARBA" id="ARBA00022989"/>
    </source>
</evidence>
<comment type="subcellular location">
    <subcellularLocation>
        <location evidence="1">Membrane</location>
        <topology evidence="1">Multi-pass membrane protein</topology>
    </subcellularLocation>
</comment>
<feature type="region of interest" description="Disordered" evidence="6">
    <location>
        <begin position="828"/>
        <end position="872"/>
    </location>
</feature>
<sequence>MDYRYANHPSSAEDVQLQDYQRGQQNYGYDDVEVLSDFHVERETDISPEEQQYANGPAARRDSNASTESYVSTADEIDEVEEREFLAANLGDPNYIIDLLPSRTLGRGIIKTTSSSKWVKPTTVRRRKGQEGAVEEHSDEENEIVKKIMEDTNVVDGTKAAAVKRRNTIRGMSSNMETKKAVRRKVAKKSKKKAKTTSPIKAAWYSLSYSMGSLKERIVDWLKGLALWTSSIKTIEGNFGSSVTSFFILLRWLLFLNIIVFLLTFSLIVIPELFYRYPDNRPVHQDFSALDLLTGGGWLANSTLFYGSYTNQANYNIPLAYLLVYSVCYILILVVLIKSISSAYRQFFVTGDQTHGFYSSKVFTGWDFGVTSEVAAKLNRKSIYLELAENLSGKVKREGVSKFQTCKLYLIRIFTNLIVFAIIAAACILIVAIYNGSVNTNVGEFLSELAVPLLVAGYNLILPYMFTVITNLERYKNPRNALYVALGRVFLMKVVVLVTLIVFWLQQVENCDVDSCECWETFAGQEIYKLVIIDFLVQFVATGLGELIFAIMRKFCFKGLTSPEFNIARNTMDLIQSQAYTCVTQPRVHAPQTFTLLGLSDVHDPVAGLHMVSHSDNSSVTQPRVHAPQTFTLLGLSDVHDPVTGLHMDWNVFLTSPYGFLHHQDNYHILCQEDKCPIQLYTVKPGLESFTHKDSLPYNSVCVFAICGFSVGYIIVQSTPSVNCGPFRGLENPFEVLLDQVQDWNDIITTILSVLTSPGFILAVIIVLILAIYYFRTVTKGRRKIIKRLKQQITLEGQDKRFLLKRLRAVVGNLTANTKDNVRHRRLAEQDRTKTEGNKPHKYVQSKDRNGGLNQQANNQQHLNYPGAAVVE</sequence>
<evidence type="ECO:0000313" key="9">
    <source>
        <dbReference type="EMBL" id="PIK57598.1"/>
    </source>
</evidence>
<keyword evidence="5 7" id="KW-0472">Membrane</keyword>
<comment type="caution">
    <text evidence="9">The sequence shown here is derived from an EMBL/GenBank/DDBJ whole genome shotgun (WGS) entry which is preliminary data.</text>
</comment>
<evidence type="ECO:0000256" key="2">
    <source>
        <dbReference type="ARBA" id="ARBA00006510"/>
    </source>
</evidence>
<keyword evidence="10" id="KW-1185">Reference proteome</keyword>
<feature type="transmembrane region" description="Helical" evidence="7">
    <location>
        <begin position="319"/>
        <end position="337"/>
    </location>
</feature>
<proteinExistence type="inferred from homology"/>
<feature type="transmembrane region" description="Helical" evidence="7">
    <location>
        <begin position="530"/>
        <end position="552"/>
    </location>
</feature>
<dbReference type="GO" id="GO:0005886">
    <property type="term" value="C:plasma membrane"/>
    <property type="evidence" value="ECO:0007669"/>
    <property type="project" value="InterPro"/>
</dbReference>
<keyword evidence="4 7" id="KW-1133">Transmembrane helix</keyword>
<feature type="transmembrane region" description="Helical" evidence="7">
    <location>
        <begin position="252"/>
        <end position="275"/>
    </location>
</feature>
<evidence type="ECO:0000256" key="3">
    <source>
        <dbReference type="ARBA" id="ARBA00022692"/>
    </source>
</evidence>
<accession>A0A2G8LBF2</accession>
<reference evidence="9 10" key="1">
    <citation type="journal article" date="2017" name="PLoS Biol.">
        <title>The sea cucumber genome provides insights into morphological evolution and visceral regeneration.</title>
        <authorList>
            <person name="Zhang X."/>
            <person name="Sun L."/>
            <person name="Yuan J."/>
            <person name="Sun Y."/>
            <person name="Gao Y."/>
            <person name="Zhang L."/>
            <person name="Li S."/>
            <person name="Dai H."/>
            <person name="Hamel J.F."/>
            <person name="Liu C."/>
            <person name="Yu Y."/>
            <person name="Liu S."/>
            <person name="Lin W."/>
            <person name="Guo K."/>
            <person name="Jin S."/>
            <person name="Xu P."/>
            <person name="Storey K.B."/>
            <person name="Huan P."/>
            <person name="Zhang T."/>
            <person name="Zhou Y."/>
            <person name="Zhang J."/>
            <person name="Lin C."/>
            <person name="Li X."/>
            <person name="Xing L."/>
            <person name="Huo D."/>
            <person name="Sun M."/>
            <person name="Wang L."/>
            <person name="Mercier A."/>
            <person name="Li F."/>
            <person name="Yang H."/>
            <person name="Xiang J."/>
        </authorList>
    </citation>
    <scope>NUCLEOTIDE SEQUENCE [LARGE SCALE GENOMIC DNA]</scope>
    <source>
        <strain evidence="9">Shaxun</strain>
        <tissue evidence="9">Muscle</tissue>
    </source>
</reference>
<dbReference type="STRING" id="307972.A0A2G8LBF2"/>